<gene>
    <name evidence="1" type="ORF">BDR25DRAFT_306370</name>
</gene>
<keyword evidence="2" id="KW-1185">Reference proteome</keyword>
<accession>A0ACB6QG46</accession>
<evidence type="ECO:0000313" key="1">
    <source>
        <dbReference type="EMBL" id="KAF2465855.1"/>
    </source>
</evidence>
<sequence length="362" mass="40415">MKSFTFRQYRRSPKEDPKESAGESKDKDNATYLKRREQVRRAQRTHRERKEAYIKSLENEVLQLRTNEAKILQETRGLYTEVGRLKRILEHHGIPYAASQDYSLPSQLSDSPNAPSLSSVSILSNPHQQQQLHIGGPEQRGSSPFYLTESDGSPPTGSSKSPRRKRSFFRSRGRSDTESNEDSSTSGQGLSTTNQLTISASNLSLRDMDQTNVGMEFVLTLEAPCLHHTQGDPHEPHLPSGHALTASAPLLFQNPTQPVITTSTKSPSWEAPHLGLEKLLNLSSNFELSDELTPVQAWHQIRSHPDFESIEVPSLRRLTEDMLKHVKCYGFGAVIDTETFEGLVGNLFGGQGFNFGFMGAVV</sequence>
<comment type="caution">
    <text evidence="1">The sequence shown here is derived from an EMBL/GenBank/DDBJ whole genome shotgun (WGS) entry which is preliminary data.</text>
</comment>
<dbReference type="EMBL" id="MU003527">
    <property type="protein sequence ID" value="KAF2465855.1"/>
    <property type="molecule type" value="Genomic_DNA"/>
</dbReference>
<reference evidence="1" key="1">
    <citation type="journal article" date="2020" name="Stud. Mycol.">
        <title>101 Dothideomycetes genomes: a test case for predicting lifestyles and emergence of pathogens.</title>
        <authorList>
            <person name="Haridas S."/>
            <person name="Albert R."/>
            <person name="Binder M."/>
            <person name="Bloem J."/>
            <person name="Labutti K."/>
            <person name="Salamov A."/>
            <person name="Andreopoulos B."/>
            <person name="Baker S."/>
            <person name="Barry K."/>
            <person name="Bills G."/>
            <person name="Bluhm B."/>
            <person name="Cannon C."/>
            <person name="Castanera R."/>
            <person name="Culley D."/>
            <person name="Daum C."/>
            <person name="Ezra D."/>
            <person name="Gonzalez J."/>
            <person name="Henrissat B."/>
            <person name="Kuo A."/>
            <person name="Liang C."/>
            <person name="Lipzen A."/>
            <person name="Lutzoni F."/>
            <person name="Magnuson J."/>
            <person name="Mondo S."/>
            <person name="Nolan M."/>
            <person name="Ohm R."/>
            <person name="Pangilinan J."/>
            <person name="Park H.-J."/>
            <person name="Ramirez L."/>
            <person name="Alfaro M."/>
            <person name="Sun H."/>
            <person name="Tritt A."/>
            <person name="Yoshinaga Y."/>
            <person name="Zwiers L.-H."/>
            <person name="Turgeon B."/>
            <person name="Goodwin S."/>
            <person name="Spatafora J."/>
            <person name="Crous P."/>
            <person name="Grigoriev I."/>
        </authorList>
    </citation>
    <scope>NUCLEOTIDE SEQUENCE</scope>
    <source>
        <strain evidence="1">ATCC 200398</strain>
    </source>
</reference>
<proteinExistence type="predicted"/>
<dbReference type="Proteomes" id="UP000799755">
    <property type="component" value="Unassembled WGS sequence"/>
</dbReference>
<name>A0ACB6QG46_9PLEO</name>
<protein>
    <submittedName>
        <fullName evidence="1">Uncharacterized protein</fullName>
    </submittedName>
</protein>
<organism evidence="1 2">
    <name type="scientific">Lindgomyces ingoldianus</name>
    <dbReference type="NCBI Taxonomy" id="673940"/>
    <lineage>
        <taxon>Eukaryota</taxon>
        <taxon>Fungi</taxon>
        <taxon>Dikarya</taxon>
        <taxon>Ascomycota</taxon>
        <taxon>Pezizomycotina</taxon>
        <taxon>Dothideomycetes</taxon>
        <taxon>Pleosporomycetidae</taxon>
        <taxon>Pleosporales</taxon>
        <taxon>Lindgomycetaceae</taxon>
        <taxon>Lindgomyces</taxon>
    </lineage>
</organism>
<evidence type="ECO:0000313" key="2">
    <source>
        <dbReference type="Proteomes" id="UP000799755"/>
    </source>
</evidence>